<dbReference type="STRING" id="1543381.LF63_0111545"/>
<evidence type="ECO:0000313" key="5">
    <source>
        <dbReference type="Proteomes" id="UP000560000"/>
    </source>
</evidence>
<organism evidence="2 4">
    <name type="scientific">Oleiagrimonas soli</name>
    <dbReference type="NCBI Taxonomy" id="1543381"/>
    <lineage>
        <taxon>Bacteria</taxon>
        <taxon>Pseudomonadati</taxon>
        <taxon>Pseudomonadota</taxon>
        <taxon>Gammaproteobacteria</taxon>
        <taxon>Lysobacterales</taxon>
        <taxon>Rhodanobacteraceae</taxon>
        <taxon>Oleiagrimonas</taxon>
    </lineage>
</organism>
<dbReference type="EMBL" id="JACHET010000001">
    <property type="protein sequence ID" value="MBB6185592.1"/>
    <property type="molecule type" value="Genomic_DNA"/>
</dbReference>
<dbReference type="AlphaFoldDB" id="A0A099CTV3"/>
<keyword evidence="1" id="KW-0732">Signal</keyword>
<evidence type="ECO:0000313" key="4">
    <source>
        <dbReference type="Proteomes" id="UP000029708"/>
    </source>
</evidence>
<reference evidence="3 5" key="2">
    <citation type="submission" date="2020-08" db="EMBL/GenBank/DDBJ databases">
        <title>Genomic Encyclopedia of Type Strains, Phase IV (KMG-IV): sequencing the most valuable type-strain genomes for metagenomic binning, comparative biology and taxonomic classification.</title>
        <authorList>
            <person name="Goeker M."/>
        </authorList>
    </citation>
    <scope>NUCLEOTIDE SEQUENCE [LARGE SCALE GENOMIC DNA]</scope>
    <source>
        <strain evidence="3 5">DSM 107085</strain>
    </source>
</reference>
<evidence type="ECO:0000313" key="2">
    <source>
        <dbReference type="EMBL" id="KGI77224.1"/>
    </source>
</evidence>
<comment type="caution">
    <text evidence="2">The sequence shown here is derived from an EMBL/GenBank/DDBJ whole genome shotgun (WGS) entry which is preliminary data.</text>
</comment>
<dbReference type="Pfam" id="PF09839">
    <property type="entry name" value="DUF2066"/>
    <property type="match status" value="1"/>
</dbReference>
<feature type="signal peptide" evidence="1">
    <location>
        <begin position="1"/>
        <end position="25"/>
    </location>
</feature>
<dbReference type="InterPro" id="IPR018642">
    <property type="entry name" value="DUF2066"/>
</dbReference>
<evidence type="ECO:0000256" key="1">
    <source>
        <dbReference type="SAM" id="SignalP"/>
    </source>
</evidence>
<keyword evidence="4" id="KW-1185">Reference proteome</keyword>
<dbReference type="RefSeq" id="WP_043101968.1">
    <property type="nucleotide sequence ID" value="NZ_JACHET010000001.1"/>
</dbReference>
<dbReference type="OrthoDB" id="5944130at2"/>
<gene>
    <name evidence="3" type="ORF">HNQ86_002937</name>
    <name evidence="2" type="ORF">LF63_0111545</name>
</gene>
<dbReference type="EMBL" id="JROI01000013">
    <property type="protein sequence ID" value="KGI77224.1"/>
    <property type="molecule type" value="Genomic_DNA"/>
</dbReference>
<reference evidence="2 4" key="1">
    <citation type="submission" date="2014-09" db="EMBL/GenBank/DDBJ databases">
        <title>Xanthomonadaceae 3.5X direct submission.</title>
        <authorList>
            <person name="Fang T."/>
            <person name="Wang H."/>
        </authorList>
    </citation>
    <scope>NUCLEOTIDE SEQUENCE [LARGE SCALE GENOMIC DNA]</scope>
    <source>
        <strain evidence="2 4">3.5X</strain>
    </source>
</reference>
<dbReference type="Proteomes" id="UP000560000">
    <property type="component" value="Unassembled WGS sequence"/>
</dbReference>
<name>A0A099CTV3_9GAMM</name>
<evidence type="ECO:0008006" key="6">
    <source>
        <dbReference type="Google" id="ProtNLM"/>
    </source>
</evidence>
<feature type="chain" id="PRO_5035987072" description="DUF2066 domain-containing protein" evidence="1">
    <location>
        <begin position="26"/>
        <end position="229"/>
    </location>
</feature>
<proteinExistence type="predicted"/>
<evidence type="ECO:0000313" key="3">
    <source>
        <dbReference type="EMBL" id="MBB6185592.1"/>
    </source>
</evidence>
<dbReference type="HOGENOM" id="CLU_1208796_0_0_6"/>
<accession>A0A099CTV3</accession>
<dbReference type="Proteomes" id="UP000029708">
    <property type="component" value="Unassembled WGS sequence"/>
</dbReference>
<sequence>MRIRFLFILALALTGASIAAPRAHAQAIGYSATVPVNDTSDAQRDHAFSVALGQVLTRTAGASITTASGYTDALGTASGLVQDYRYTRSASGASQPFVLQVQFDPAAVQQLAASLQKQIAAANATSGPATVGGAMAGSVGAANMSRQNVTVWVAPMQSGLDLPQLLSVLRANAQVASVEPVGADGDGVLLRLHARSAMSDVLPSLQAGGHLQLDPATHPGADLSLRWLR</sequence>
<protein>
    <recommendedName>
        <fullName evidence="6">DUF2066 domain-containing protein</fullName>
    </recommendedName>
</protein>